<dbReference type="Pfam" id="PF20539">
    <property type="entry name" value="DUF6754"/>
    <property type="match status" value="1"/>
</dbReference>
<name>X0SJ40_9ZZZZ</name>
<evidence type="ECO:0000256" key="1">
    <source>
        <dbReference type="SAM" id="Phobius"/>
    </source>
</evidence>
<feature type="non-terminal residue" evidence="3">
    <location>
        <position position="1"/>
    </location>
</feature>
<comment type="caution">
    <text evidence="3">The sequence shown here is derived from an EMBL/GenBank/DDBJ whole genome shotgun (WGS) entry which is preliminary data.</text>
</comment>
<keyword evidence="1" id="KW-0472">Membrane</keyword>
<evidence type="ECO:0000259" key="2">
    <source>
        <dbReference type="Pfam" id="PF20539"/>
    </source>
</evidence>
<feature type="domain" description="DUF6754" evidence="2">
    <location>
        <begin position="2"/>
        <end position="81"/>
    </location>
</feature>
<protein>
    <recommendedName>
        <fullName evidence="2">DUF6754 domain-containing protein</fullName>
    </recommendedName>
</protein>
<dbReference type="EMBL" id="BARS01000686">
    <property type="protein sequence ID" value="GAF81098.1"/>
    <property type="molecule type" value="Genomic_DNA"/>
</dbReference>
<dbReference type="AlphaFoldDB" id="X0SJ40"/>
<evidence type="ECO:0000313" key="3">
    <source>
        <dbReference type="EMBL" id="GAF81098.1"/>
    </source>
</evidence>
<keyword evidence="1" id="KW-0812">Transmembrane</keyword>
<proteinExistence type="predicted"/>
<keyword evidence="1" id="KW-1133">Transmembrane helix</keyword>
<accession>X0SJ40</accession>
<organism evidence="3">
    <name type="scientific">marine sediment metagenome</name>
    <dbReference type="NCBI Taxonomy" id="412755"/>
    <lineage>
        <taxon>unclassified sequences</taxon>
        <taxon>metagenomes</taxon>
        <taxon>ecological metagenomes</taxon>
    </lineage>
</organism>
<reference evidence="3" key="1">
    <citation type="journal article" date="2014" name="Front. Microbiol.">
        <title>High frequency of phylogenetically diverse reductive dehalogenase-homologous genes in deep subseafloor sedimentary metagenomes.</title>
        <authorList>
            <person name="Kawai M."/>
            <person name="Futagami T."/>
            <person name="Toyoda A."/>
            <person name="Takaki Y."/>
            <person name="Nishi S."/>
            <person name="Hori S."/>
            <person name="Arai W."/>
            <person name="Tsubouchi T."/>
            <person name="Morono Y."/>
            <person name="Uchiyama I."/>
            <person name="Ito T."/>
            <person name="Fujiyama A."/>
            <person name="Inagaki F."/>
            <person name="Takami H."/>
        </authorList>
    </citation>
    <scope>NUCLEOTIDE SEQUENCE</scope>
    <source>
        <strain evidence="3">Expedition CK06-06</strain>
    </source>
</reference>
<gene>
    <name evidence="3" type="ORF">S01H1_01558</name>
</gene>
<dbReference type="InterPro" id="IPR046642">
    <property type="entry name" value="DUF6754"/>
</dbReference>
<sequence length="86" mass="8998">ATVGAMTVSGAAYTLGQLPWFVACSDYVLIGEEFYAASAYISRDPAETSLIAGQDYIKFICLGLIFLGSILATIGIPLLSNIFGGV</sequence>
<feature type="transmembrane region" description="Helical" evidence="1">
    <location>
        <begin position="59"/>
        <end position="83"/>
    </location>
</feature>